<dbReference type="EMBL" id="GL385403">
    <property type="protein sequence ID" value="EJT69905.1"/>
    <property type="molecule type" value="Genomic_DNA"/>
</dbReference>
<reference evidence="7" key="4">
    <citation type="journal article" date="2015" name="G3 (Bethesda)">
        <title>Genome sequences of three phytopathogenic species of the Magnaporthaceae family of fungi.</title>
        <authorList>
            <person name="Okagaki L.H."/>
            <person name="Nunes C.C."/>
            <person name="Sailsbery J."/>
            <person name="Clay B."/>
            <person name="Brown D."/>
            <person name="John T."/>
            <person name="Oh Y."/>
            <person name="Young N."/>
            <person name="Fitzgerald M."/>
            <person name="Haas B.J."/>
            <person name="Zeng Q."/>
            <person name="Young S."/>
            <person name="Adiconis X."/>
            <person name="Fan L."/>
            <person name="Levin J.Z."/>
            <person name="Mitchell T.K."/>
            <person name="Okubara P.A."/>
            <person name="Farman M.L."/>
            <person name="Kohn L.M."/>
            <person name="Birren B."/>
            <person name="Ma L.-J."/>
            <person name="Dean R.A."/>
        </authorList>
    </citation>
    <scope>NUCLEOTIDE SEQUENCE</scope>
    <source>
        <strain evidence="7">R3-111a-1</strain>
    </source>
</reference>
<name>J3PH08_GAET3</name>
<dbReference type="InterPro" id="IPR036259">
    <property type="entry name" value="MFS_trans_sf"/>
</dbReference>
<proteinExistence type="predicted"/>
<evidence type="ECO:0000313" key="6">
    <source>
        <dbReference type="EMBL" id="EJT69905.1"/>
    </source>
</evidence>
<dbReference type="VEuPathDB" id="FungiDB:GGTG_12788"/>
<evidence type="ECO:0000256" key="5">
    <source>
        <dbReference type="SAM" id="Phobius"/>
    </source>
</evidence>
<dbReference type="SUPFAM" id="SSF103473">
    <property type="entry name" value="MFS general substrate transporter"/>
    <property type="match status" value="1"/>
</dbReference>
<keyword evidence="3 5" id="KW-1133">Transmembrane helix</keyword>
<feature type="transmembrane region" description="Helical" evidence="5">
    <location>
        <begin position="160"/>
        <end position="179"/>
    </location>
</feature>
<evidence type="ECO:0000256" key="3">
    <source>
        <dbReference type="ARBA" id="ARBA00022989"/>
    </source>
</evidence>
<dbReference type="eggNOG" id="KOG0254">
    <property type="taxonomic scope" value="Eukaryota"/>
</dbReference>
<dbReference type="GO" id="GO:0015174">
    <property type="term" value="F:basic amino acid transmembrane transporter activity"/>
    <property type="evidence" value="ECO:0007669"/>
    <property type="project" value="TreeGrafter"/>
</dbReference>
<dbReference type="PANTHER" id="PTHR23501:SF81">
    <property type="entry name" value="VACUOLAR BASIC AMINO ACID TRANSPORTER 2"/>
    <property type="match status" value="1"/>
</dbReference>
<feature type="transmembrane region" description="Helical" evidence="5">
    <location>
        <begin position="100"/>
        <end position="122"/>
    </location>
</feature>
<evidence type="ECO:0000256" key="2">
    <source>
        <dbReference type="ARBA" id="ARBA00022692"/>
    </source>
</evidence>
<evidence type="ECO:0000256" key="1">
    <source>
        <dbReference type="ARBA" id="ARBA00004141"/>
    </source>
</evidence>
<reference evidence="6" key="3">
    <citation type="submission" date="2010-09" db="EMBL/GenBank/DDBJ databases">
        <title>Annotation of Gaeumannomyces graminis var. tritici R3-111a-1.</title>
        <authorList>
            <consortium name="The Broad Institute Genome Sequencing Platform"/>
            <person name="Ma L.-J."/>
            <person name="Dead R."/>
            <person name="Young S.K."/>
            <person name="Zeng Q."/>
            <person name="Gargeya S."/>
            <person name="Fitzgerald M."/>
            <person name="Haas B."/>
            <person name="Abouelleil A."/>
            <person name="Alvarado L."/>
            <person name="Arachchi H.M."/>
            <person name="Berlin A."/>
            <person name="Brown A."/>
            <person name="Chapman S.B."/>
            <person name="Chen Z."/>
            <person name="Dunbar C."/>
            <person name="Freedman E."/>
            <person name="Gearin G."/>
            <person name="Gellesch M."/>
            <person name="Goldberg J."/>
            <person name="Griggs A."/>
            <person name="Gujja S."/>
            <person name="Heiman D."/>
            <person name="Howarth C."/>
            <person name="Larson L."/>
            <person name="Lui A."/>
            <person name="MacDonald P.J.P."/>
            <person name="Mehta T."/>
            <person name="Montmayeur A."/>
            <person name="Murphy C."/>
            <person name="Neiman D."/>
            <person name="Pearson M."/>
            <person name="Priest M."/>
            <person name="Roberts A."/>
            <person name="Saif S."/>
            <person name="Shea T."/>
            <person name="Shenoy N."/>
            <person name="Sisk P."/>
            <person name="Stolte C."/>
            <person name="Sykes S."/>
            <person name="Yandava C."/>
            <person name="Wortman J."/>
            <person name="Nusbaum C."/>
            <person name="Birren B."/>
        </authorList>
    </citation>
    <scope>NUCLEOTIDE SEQUENCE</scope>
    <source>
        <strain evidence="6">R3-111a-1</strain>
    </source>
</reference>
<evidence type="ECO:0000313" key="7">
    <source>
        <dbReference type="EnsemblFungi" id="EJT69905"/>
    </source>
</evidence>
<dbReference type="AlphaFoldDB" id="J3PH08"/>
<evidence type="ECO:0000313" key="8">
    <source>
        <dbReference type="Proteomes" id="UP000006039"/>
    </source>
</evidence>
<gene>
    <name evidence="7" type="primary">20353246</name>
    <name evidence="6" type="ORF">GGTG_12788</name>
</gene>
<evidence type="ECO:0000256" key="4">
    <source>
        <dbReference type="ARBA" id="ARBA00023136"/>
    </source>
</evidence>
<comment type="subcellular location">
    <subcellularLocation>
        <location evidence="1">Membrane</location>
        <topology evidence="1">Multi-pass membrane protein</topology>
    </subcellularLocation>
</comment>
<keyword evidence="2 5" id="KW-0812">Transmembrane</keyword>
<keyword evidence="8" id="KW-1185">Reference proteome</keyword>
<dbReference type="Proteomes" id="UP000006039">
    <property type="component" value="Unassembled WGS sequence"/>
</dbReference>
<reference evidence="7" key="5">
    <citation type="submission" date="2018-04" db="UniProtKB">
        <authorList>
            <consortium name="EnsemblFungi"/>
        </authorList>
    </citation>
    <scope>IDENTIFICATION</scope>
    <source>
        <strain evidence="7">R3-111a-1</strain>
    </source>
</reference>
<dbReference type="HOGENOM" id="CLU_000960_22_3_1"/>
<reference evidence="6" key="2">
    <citation type="submission" date="2010-07" db="EMBL/GenBank/DDBJ databases">
        <authorList>
            <consortium name="The Broad Institute Genome Sequencing Platform"/>
            <consortium name="Broad Institute Genome Sequencing Center for Infectious Disease"/>
            <person name="Ma L.-J."/>
            <person name="Dead R."/>
            <person name="Young S."/>
            <person name="Zeng Q."/>
            <person name="Koehrsen M."/>
            <person name="Alvarado L."/>
            <person name="Berlin A."/>
            <person name="Chapman S.B."/>
            <person name="Chen Z."/>
            <person name="Freedman E."/>
            <person name="Gellesch M."/>
            <person name="Goldberg J."/>
            <person name="Griggs A."/>
            <person name="Gujja S."/>
            <person name="Heilman E.R."/>
            <person name="Heiman D."/>
            <person name="Hepburn T."/>
            <person name="Howarth C."/>
            <person name="Jen D."/>
            <person name="Larson L."/>
            <person name="Mehta T."/>
            <person name="Neiman D."/>
            <person name="Pearson M."/>
            <person name="Roberts A."/>
            <person name="Saif S."/>
            <person name="Shea T."/>
            <person name="Shenoy N."/>
            <person name="Sisk P."/>
            <person name="Stolte C."/>
            <person name="Sykes S."/>
            <person name="Walk T."/>
            <person name="White J."/>
            <person name="Yandava C."/>
            <person name="Haas B."/>
            <person name="Nusbaum C."/>
            <person name="Birren B."/>
        </authorList>
    </citation>
    <scope>NUCLEOTIDE SEQUENCE</scope>
    <source>
        <strain evidence="6">R3-111a-1</strain>
    </source>
</reference>
<feature type="transmembrane region" description="Helical" evidence="5">
    <location>
        <begin position="68"/>
        <end position="88"/>
    </location>
</feature>
<feature type="transmembrane region" description="Helical" evidence="5">
    <location>
        <begin position="134"/>
        <end position="153"/>
    </location>
</feature>
<reference evidence="8" key="1">
    <citation type="submission" date="2010-07" db="EMBL/GenBank/DDBJ databases">
        <title>The genome sequence of Gaeumannomyces graminis var. tritici strain R3-111a-1.</title>
        <authorList>
            <consortium name="The Broad Institute Genome Sequencing Platform"/>
            <person name="Ma L.-J."/>
            <person name="Dead R."/>
            <person name="Young S."/>
            <person name="Zeng Q."/>
            <person name="Koehrsen M."/>
            <person name="Alvarado L."/>
            <person name="Berlin A."/>
            <person name="Chapman S.B."/>
            <person name="Chen Z."/>
            <person name="Freedman E."/>
            <person name="Gellesch M."/>
            <person name="Goldberg J."/>
            <person name="Griggs A."/>
            <person name="Gujja S."/>
            <person name="Heilman E.R."/>
            <person name="Heiman D."/>
            <person name="Hepburn T."/>
            <person name="Howarth C."/>
            <person name="Jen D."/>
            <person name="Larson L."/>
            <person name="Mehta T."/>
            <person name="Neiman D."/>
            <person name="Pearson M."/>
            <person name="Roberts A."/>
            <person name="Saif S."/>
            <person name="Shea T."/>
            <person name="Shenoy N."/>
            <person name="Sisk P."/>
            <person name="Stolte C."/>
            <person name="Sykes S."/>
            <person name="Walk T."/>
            <person name="White J."/>
            <person name="Yandava C."/>
            <person name="Haas B."/>
            <person name="Nusbaum C."/>
            <person name="Birren B."/>
        </authorList>
    </citation>
    <scope>NUCLEOTIDE SEQUENCE [LARGE SCALE GENOMIC DNA]</scope>
    <source>
        <strain evidence="8">R3-111a-1</strain>
    </source>
</reference>
<organism evidence="6">
    <name type="scientific">Gaeumannomyces tritici (strain R3-111a-1)</name>
    <name type="common">Wheat and barley take-all root rot fungus</name>
    <name type="synonym">Gaeumannomyces graminis var. tritici</name>
    <dbReference type="NCBI Taxonomy" id="644352"/>
    <lineage>
        <taxon>Eukaryota</taxon>
        <taxon>Fungi</taxon>
        <taxon>Dikarya</taxon>
        <taxon>Ascomycota</taxon>
        <taxon>Pezizomycotina</taxon>
        <taxon>Sordariomycetes</taxon>
        <taxon>Sordariomycetidae</taxon>
        <taxon>Magnaporthales</taxon>
        <taxon>Magnaporthaceae</taxon>
        <taxon>Gaeumannomyces</taxon>
    </lineage>
</organism>
<dbReference type="GO" id="GO:0000329">
    <property type="term" value="C:fungal-type vacuole membrane"/>
    <property type="evidence" value="ECO:0007669"/>
    <property type="project" value="TreeGrafter"/>
</dbReference>
<dbReference type="GeneID" id="20353246"/>
<feature type="transmembrane region" description="Helical" evidence="5">
    <location>
        <begin position="248"/>
        <end position="269"/>
    </location>
</feature>
<accession>J3PH08</accession>
<dbReference type="RefSeq" id="XP_009228953.1">
    <property type="nucleotide sequence ID" value="XM_009230689.1"/>
</dbReference>
<dbReference type="EnsemblFungi" id="EJT69905">
    <property type="protein sequence ID" value="EJT69905"/>
    <property type="gene ID" value="GGTG_12788"/>
</dbReference>
<keyword evidence="4 5" id="KW-0472">Membrane</keyword>
<protein>
    <submittedName>
        <fullName evidence="6">Vacuolar basic amino acid transporter 2</fullName>
    </submittedName>
</protein>
<feature type="transmembrane region" description="Helical" evidence="5">
    <location>
        <begin position="41"/>
        <end position="62"/>
    </location>
</feature>
<dbReference type="PANTHER" id="PTHR23501">
    <property type="entry name" value="MAJOR FACILITATOR SUPERFAMILY"/>
    <property type="match status" value="1"/>
</dbReference>
<dbReference type="OrthoDB" id="6770063at2759"/>
<sequence length="279" mass="30154">MALLLGYLVVENPAADVHTNRDDDNGDVDLAPKSAWRRVDILGSLVLVFAVSVQLLGLSLGGNELPWSSPWVVAALVVSATPIIRLHLLRGSLPILTQTANMCLGLSAYAYLFMLPLFFQVVLEDSATTAGVRLAIPSLATPLGGLVTGLAMARWGKLLWLMRLGALVMVLGNALVTSLKFSDSSWKYIAYIFPANLGQGIVFPSSCLRLSLRLSIQLIDEIRHPVAALKSLLVEVRLAARRVYYDGIRYAFATSTGMAAVALMLALLASPRGLRRNIK</sequence>